<gene>
    <name evidence="3" type="ORF">B0T18DRAFT_371521</name>
</gene>
<evidence type="ECO:0000256" key="1">
    <source>
        <dbReference type="SAM" id="MobiDB-lite"/>
    </source>
</evidence>
<feature type="compositionally biased region" description="Gly residues" evidence="1">
    <location>
        <begin position="485"/>
        <end position="497"/>
    </location>
</feature>
<feature type="region of interest" description="Disordered" evidence="1">
    <location>
        <begin position="337"/>
        <end position="465"/>
    </location>
</feature>
<keyword evidence="2" id="KW-0472">Membrane</keyword>
<name>A0AA40EQC9_9PEZI</name>
<feature type="transmembrane region" description="Helical" evidence="2">
    <location>
        <begin position="201"/>
        <end position="226"/>
    </location>
</feature>
<feature type="region of interest" description="Disordered" evidence="1">
    <location>
        <begin position="480"/>
        <end position="506"/>
    </location>
</feature>
<protein>
    <submittedName>
        <fullName evidence="3">Uncharacterized protein</fullName>
    </submittedName>
</protein>
<evidence type="ECO:0000256" key="2">
    <source>
        <dbReference type="SAM" id="Phobius"/>
    </source>
</evidence>
<sequence length="574" mass="62403">MGATRQPFIYEAVQTPEDERFSTSKFDPKRVTRSSYEQKAPKRKQRGPLVSVNRHPDAHQVPSGRSNHITMGAKTRAWIKAMRAMQLGLRVLELVASIGLLVLMIIITNIEPQAGWVVRITLGVAMLHSLYGIWHMSKPAGSRPPGSSAAYHVFAGVSDLCILPLYAYGVITTRNQDSSAEHRWSVLISDKSVLTFFVPSVYYGLIVAAGLHLLSLAISLWLGFMFKRISSMPPDMNPLEAHLTSRRGAHKRGKSSVASTIYGDKSVNGSSLHPTTISSSDLPRPRSIPFTHTRHESQPTSLYSRDSRLDLPSRQYQIEPGNSPRNSIADLATHRLSTPTTSSRPLSSYSSHRPPTSTVPSHRVTETTPPPTPQPRSAKFTETWYATESLVNRTHERARAPPTNPTYEPLSQPYDVSLDSDSEPETTRPRPHPNPLASHPSYDHVSTEYNPSAGASAPPPRARTPFSRLRNSVLSAVSLNDHRVSGGGQDLGDGAGSGRNRDSSIGLDSEFYAKPYGQLKPGTPPIMVGGSGAGAERVVSSGNDYDLGAGGGGMFGRRGVSGKIVEEGRAGGRW</sequence>
<evidence type="ECO:0000313" key="3">
    <source>
        <dbReference type="EMBL" id="KAK0743574.1"/>
    </source>
</evidence>
<feature type="transmembrane region" description="Helical" evidence="2">
    <location>
        <begin position="116"/>
        <end position="137"/>
    </location>
</feature>
<feature type="transmembrane region" description="Helical" evidence="2">
    <location>
        <begin position="149"/>
        <end position="171"/>
    </location>
</feature>
<proteinExistence type="predicted"/>
<dbReference type="AlphaFoldDB" id="A0AA40EQC9"/>
<feature type="region of interest" description="Disordered" evidence="1">
    <location>
        <begin position="15"/>
        <end position="66"/>
    </location>
</feature>
<comment type="caution">
    <text evidence="3">The sequence shown here is derived from an EMBL/GenBank/DDBJ whole genome shotgun (WGS) entry which is preliminary data.</text>
</comment>
<dbReference type="Proteomes" id="UP001172155">
    <property type="component" value="Unassembled WGS sequence"/>
</dbReference>
<feature type="compositionally biased region" description="Basic residues" evidence="1">
    <location>
        <begin position="244"/>
        <end position="254"/>
    </location>
</feature>
<keyword evidence="2" id="KW-1133">Transmembrane helix</keyword>
<dbReference type="EMBL" id="JAUKUD010000005">
    <property type="protein sequence ID" value="KAK0743574.1"/>
    <property type="molecule type" value="Genomic_DNA"/>
</dbReference>
<evidence type="ECO:0000313" key="4">
    <source>
        <dbReference type="Proteomes" id="UP001172155"/>
    </source>
</evidence>
<organism evidence="3 4">
    <name type="scientific">Schizothecium vesticola</name>
    <dbReference type="NCBI Taxonomy" id="314040"/>
    <lineage>
        <taxon>Eukaryota</taxon>
        <taxon>Fungi</taxon>
        <taxon>Dikarya</taxon>
        <taxon>Ascomycota</taxon>
        <taxon>Pezizomycotina</taxon>
        <taxon>Sordariomycetes</taxon>
        <taxon>Sordariomycetidae</taxon>
        <taxon>Sordariales</taxon>
        <taxon>Schizotheciaceae</taxon>
        <taxon>Schizothecium</taxon>
    </lineage>
</organism>
<feature type="region of interest" description="Disordered" evidence="1">
    <location>
        <begin position="244"/>
        <end position="310"/>
    </location>
</feature>
<reference evidence="3" key="1">
    <citation type="submission" date="2023-06" db="EMBL/GenBank/DDBJ databases">
        <title>Genome-scale phylogeny and comparative genomics of the fungal order Sordariales.</title>
        <authorList>
            <consortium name="Lawrence Berkeley National Laboratory"/>
            <person name="Hensen N."/>
            <person name="Bonometti L."/>
            <person name="Westerberg I."/>
            <person name="Brannstrom I.O."/>
            <person name="Guillou S."/>
            <person name="Cros-Aarteil S."/>
            <person name="Calhoun S."/>
            <person name="Haridas S."/>
            <person name="Kuo A."/>
            <person name="Mondo S."/>
            <person name="Pangilinan J."/>
            <person name="Riley R."/>
            <person name="LaButti K."/>
            <person name="Andreopoulos B."/>
            <person name="Lipzen A."/>
            <person name="Chen C."/>
            <person name="Yanf M."/>
            <person name="Daum C."/>
            <person name="Ng V."/>
            <person name="Clum A."/>
            <person name="Steindorff A."/>
            <person name="Ohm R."/>
            <person name="Martin F."/>
            <person name="Silar P."/>
            <person name="Natvig D."/>
            <person name="Lalanne C."/>
            <person name="Gautier V."/>
            <person name="Ament-velasquez S.L."/>
            <person name="Kruys A."/>
            <person name="Hutchinson M.I."/>
            <person name="Powell A.J."/>
            <person name="Barry K."/>
            <person name="Miller A.N."/>
            <person name="Grigoriev I.V."/>
            <person name="Debuchy R."/>
            <person name="Gladieux P."/>
            <person name="Thoren M.H."/>
            <person name="Johannesson H."/>
        </authorList>
    </citation>
    <scope>NUCLEOTIDE SEQUENCE</scope>
    <source>
        <strain evidence="3">SMH3187-1</strain>
    </source>
</reference>
<feature type="compositionally biased region" description="Polar residues" evidence="1">
    <location>
        <begin position="267"/>
        <end position="281"/>
    </location>
</feature>
<accession>A0AA40EQC9</accession>
<feature type="compositionally biased region" description="Low complexity" evidence="1">
    <location>
        <begin position="337"/>
        <end position="355"/>
    </location>
</feature>
<keyword evidence="2" id="KW-0812">Transmembrane</keyword>
<feature type="transmembrane region" description="Helical" evidence="2">
    <location>
        <begin position="91"/>
        <end position="110"/>
    </location>
</feature>
<feature type="compositionally biased region" description="Basic and acidic residues" evidence="1">
    <location>
        <begin position="17"/>
        <end position="30"/>
    </location>
</feature>
<keyword evidence="4" id="KW-1185">Reference proteome</keyword>